<keyword evidence="2 3" id="KW-0175">Coiled coil</keyword>
<dbReference type="Gene3D" id="2.40.30.170">
    <property type="match status" value="1"/>
</dbReference>
<accession>A0ABY9RL13</accession>
<evidence type="ECO:0000256" key="3">
    <source>
        <dbReference type="SAM" id="Coils"/>
    </source>
</evidence>
<dbReference type="Gene3D" id="1.10.287.470">
    <property type="entry name" value="Helix hairpin bin"/>
    <property type="match status" value="1"/>
</dbReference>
<dbReference type="PANTHER" id="PTHR32347:SF23">
    <property type="entry name" value="BLL5650 PROTEIN"/>
    <property type="match status" value="1"/>
</dbReference>
<protein>
    <submittedName>
        <fullName evidence="5">HlyD family efflux transporter periplasmic adaptor subunit</fullName>
    </submittedName>
</protein>
<dbReference type="Proteomes" id="UP001181355">
    <property type="component" value="Chromosome"/>
</dbReference>
<evidence type="ECO:0000256" key="1">
    <source>
        <dbReference type="ARBA" id="ARBA00004196"/>
    </source>
</evidence>
<organism evidence="5 6">
    <name type="scientific">Undibacterium cyanobacteriorum</name>
    <dbReference type="NCBI Taxonomy" id="3073561"/>
    <lineage>
        <taxon>Bacteria</taxon>
        <taxon>Pseudomonadati</taxon>
        <taxon>Pseudomonadota</taxon>
        <taxon>Betaproteobacteria</taxon>
        <taxon>Burkholderiales</taxon>
        <taxon>Oxalobacteraceae</taxon>
        <taxon>Undibacterium</taxon>
    </lineage>
</organism>
<reference evidence="5" key="1">
    <citation type="submission" date="2023-09" db="EMBL/GenBank/DDBJ databases">
        <title>Undibacterium sp. 20NA77.5 isolated from freshwater.</title>
        <authorList>
            <person name="Le V."/>
            <person name="Ko S.-R."/>
            <person name="Ahn C.-Y."/>
            <person name="Oh H.-M."/>
        </authorList>
    </citation>
    <scope>NUCLEOTIDE SEQUENCE</scope>
    <source>
        <strain evidence="5">20NA77.5</strain>
    </source>
</reference>
<sequence>MSKSAFAPTLKQHRPIPSLRANIQALFPSLLLGATVLALSACSAPTTSSWTGYVEGEYLYISSPLGGRIEQLQVQAGQEVTQQAPLFTLDKEAELASVEEANARALAAKAQALNTEKGKRQEEIAVTKAQLASAEAQAALAQNELQRQQQLVAQGFISKAKMDDAATAVKLSSARVTELKAALAVAQLPARNDERTAASANATAAEQVVKQIGWRAKQKTEIAPQAGIIADVFFRGGEVVSPGQPVLSLLPPGNVKLRFYVPEAELASIKPGQQVQIHCDGCAENINATISRIATQAEYTPPVIYSNAQRAKLMFLVEARPDPAQAKALHVGQPIDVRLVKSNTAATEKKS</sequence>
<evidence type="ECO:0000256" key="2">
    <source>
        <dbReference type="ARBA" id="ARBA00023054"/>
    </source>
</evidence>
<evidence type="ECO:0000313" key="6">
    <source>
        <dbReference type="Proteomes" id="UP001181355"/>
    </source>
</evidence>
<dbReference type="InterPro" id="IPR050465">
    <property type="entry name" value="UPF0194_transport"/>
</dbReference>
<feature type="coiled-coil region" evidence="3">
    <location>
        <begin position="124"/>
        <end position="151"/>
    </location>
</feature>
<dbReference type="InterPro" id="IPR058624">
    <property type="entry name" value="MdtA-like_HH"/>
</dbReference>
<keyword evidence="6" id="KW-1185">Reference proteome</keyword>
<dbReference type="Pfam" id="PF25876">
    <property type="entry name" value="HH_MFP_RND"/>
    <property type="match status" value="1"/>
</dbReference>
<evidence type="ECO:0000259" key="4">
    <source>
        <dbReference type="Pfam" id="PF25876"/>
    </source>
</evidence>
<proteinExistence type="predicted"/>
<feature type="domain" description="Multidrug resistance protein MdtA-like alpha-helical hairpin" evidence="4">
    <location>
        <begin position="125"/>
        <end position="188"/>
    </location>
</feature>
<dbReference type="EMBL" id="CP133720">
    <property type="protein sequence ID" value="WMW81887.1"/>
    <property type="molecule type" value="Genomic_DNA"/>
</dbReference>
<gene>
    <name evidence="5" type="ORF">RF679_06280</name>
</gene>
<evidence type="ECO:0000313" key="5">
    <source>
        <dbReference type="EMBL" id="WMW81887.1"/>
    </source>
</evidence>
<dbReference type="SUPFAM" id="SSF111369">
    <property type="entry name" value="HlyD-like secretion proteins"/>
    <property type="match status" value="1"/>
</dbReference>
<name>A0ABY9RL13_9BURK</name>
<comment type="subcellular location">
    <subcellularLocation>
        <location evidence="1">Cell envelope</location>
    </subcellularLocation>
</comment>
<dbReference type="RefSeq" id="WP_309483364.1">
    <property type="nucleotide sequence ID" value="NZ_CP133720.1"/>
</dbReference>
<dbReference type="PANTHER" id="PTHR32347">
    <property type="entry name" value="EFFLUX SYSTEM COMPONENT YKNX-RELATED"/>
    <property type="match status" value="1"/>
</dbReference>
<dbReference type="Gene3D" id="2.40.50.100">
    <property type="match status" value="1"/>
</dbReference>